<name>A0A4P6ZK42_9LACO</name>
<sequence>MRIILGLIPALFWGLMPLFLNRFGGKPAEQMLGTVYGAALASVIFYFIMQPAISFSAFAWCFVAGMCWSFGTITQYSAYPEIGVSITMPTSTGSQLVGTSIVGVLFFKSWPGLSDKFIGFLAIAVIVIGVCMTAYQDKSNSGGMKISKANFKAGLMNASFGAIGFIICNSLPKIPQADGFEMIMPQCLGMLTSGILIALCRKQYRQEKPFFKAVTFENMITGFSFAIAEFVYFFSIDINGLSTGFVLSQMCVVISTLLGIYVIKEHKTHKELSLTLSGLVLVVVGGAITGLI</sequence>
<proteinExistence type="inferred from homology"/>
<keyword evidence="10" id="KW-1185">Reference proteome</keyword>
<dbReference type="Pfam" id="PF06800">
    <property type="entry name" value="Sugar_transport"/>
    <property type="match status" value="1"/>
</dbReference>
<evidence type="ECO:0000256" key="6">
    <source>
        <dbReference type="ARBA" id="ARBA00022989"/>
    </source>
</evidence>
<dbReference type="SUPFAM" id="SSF103481">
    <property type="entry name" value="Multidrug resistance efflux transporter EmrE"/>
    <property type="match status" value="1"/>
</dbReference>
<feature type="transmembrane region" description="Helical" evidence="8">
    <location>
        <begin position="272"/>
        <end position="291"/>
    </location>
</feature>
<gene>
    <name evidence="9" type="ORF">ELX58_02980</name>
</gene>
<dbReference type="OrthoDB" id="1452595at2"/>
<feature type="transmembrane region" description="Helical" evidence="8">
    <location>
        <begin position="30"/>
        <end position="48"/>
    </location>
</feature>
<dbReference type="EMBL" id="CP034726">
    <property type="protein sequence ID" value="QBP18125.1"/>
    <property type="molecule type" value="Genomic_DNA"/>
</dbReference>
<comment type="similarity">
    <text evidence="2">Belongs to the GRP transporter (TC 2.A.7.5) family.</text>
</comment>
<evidence type="ECO:0000313" key="9">
    <source>
        <dbReference type="EMBL" id="QBP18125.1"/>
    </source>
</evidence>
<evidence type="ECO:0000256" key="3">
    <source>
        <dbReference type="ARBA" id="ARBA00022448"/>
    </source>
</evidence>
<dbReference type="PANTHER" id="PTHR16119:SF17">
    <property type="entry name" value="TRANSMEMBRANE PROTEIN 144"/>
    <property type="match status" value="1"/>
</dbReference>
<dbReference type="AlphaFoldDB" id="A0A4P6ZK42"/>
<evidence type="ECO:0000256" key="7">
    <source>
        <dbReference type="ARBA" id="ARBA00023136"/>
    </source>
</evidence>
<evidence type="ECO:0000313" key="10">
    <source>
        <dbReference type="Proteomes" id="UP000294321"/>
    </source>
</evidence>
<dbReference type="InterPro" id="IPR037185">
    <property type="entry name" value="EmrE-like"/>
</dbReference>
<keyword evidence="4" id="KW-0762">Sugar transport</keyword>
<evidence type="ECO:0000256" key="5">
    <source>
        <dbReference type="ARBA" id="ARBA00022692"/>
    </source>
</evidence>
<dbReference type="Gene3D" id="1.10.3730.20">
    <property type="match status" value="1"/>
</dbReference>
<feature type="transmembrane region" description="Helical" evidence="8">
    <location>
        <begin position="241"/>
        <end position="263"/>
    </location>
</feature>
<dbReference type="GO" id="GO:0005886">
    <property type="term" value="C:plasma membrane"/>
    <property type="evidence" value="ECO:0007669"/>
    <property type="project" value="UniProtKB-SubCell"/>
</dbReference>
<feature type="transmembrane region" description="Helical" evidence="8">
    <location>
        <begin position="213"/>
        <end position="235"/>
    </location>
</feature>
<dbReference type="InterPro" id="IPR010651">
    <property type="entry name" value="Sugar_transport"/>
</dbReference>
<keyword evidence="6 8" id="KW-1133">Transmembrane helix</keyword>
<dbReference type="GO" id="GO:0015144">
    <property type="term" value="F:carbohydrate transmembrane transporter activity"/>
    <property type="evidence" value="ECO:0007669"/>
    <property type="project" value="InterPro"/>
</dbReference>
<comment type="subcellular location">
    <subcellularLocation>
        <location evidence="1">Cell membrane</location>
        <topology evidence="1">Multi-pass membrane protein</topology>
    </subcellularLocation>
</comment>
<feature type="transmembrane region" description="Helical" evidence="8">
    <location>
        <begin position="117"/>
        <end position="135"/>
    </location>
</feature>
<evidence type="ECO:0000256" key="2">
    <source>
        <dbReference type="ARBA" id="ARBA00006117"/>
    </source>
</evidence>
<dbReference type="PANTHER" id="PTHR16119">
    <property type="entry name" value="TRANSMEMBRANE PROTEIN 144"/>
    <property type="match status" value="1"/>
</dbReference>
<feature type="transmembrane region" description="Helical" evidence="8">
    <location>
        <begin position="180"/>
        <end position="201"/>
    </location>
</feature>
<dbReference type="CDD" id="cd23111">
    <property type="entry name" value="ribose_uptake_RbsU"/>
    <property type="match status" value="1"/>
</dbReference>
<evidence type="ECO:0000256" key="4">
    <source>
        <dbReference type="ARBA" id="ARBA00022597"/>
    </source>
</evidence>
<organism evidence="9 10">
    <name type="scientific">Acetilactobacillus jinshanensis</name>
    <dbReference type="NCBI Taxonomy" id="1720083"/>
    <lineage>
        <taxon>Bacteria</taxon>
        <taxon>Bacillati</taxon>
        <taxon>Bacillota</taxon>
        <taxon>Bacilli</taxon>
        <taxon>Lactobacillales</taxon>
        <taxon>Lactobacillaceae</taxon>
        <taxon>Acetilactobacillus</taxon>
    </lineage>
</organism>
<keyword evidence="5 8" id="KW-0812">Transmembrane</keyword>
<evidence type="ECO:0000256" key="1">
    <source>
        <dbReference type="ARBA" id="ARBA00004651"/>
    </source>
</evidence>
<feature type="transmembrane region" description="Helical" evidence="8">
    <location>
        <begin position="55"/>
        <end position="78"/>
    </location>
</feature>
<keyword evidence="3" id="KW-0813">Transport</keyword>
<evidence type="ECO:0000256" key="8">
    <source>
        <dbReference type="SAM" id="Phobius"/>
    </source>
</evidence>
<accession>A0A4P6ZK42</accession>
<dbReference type="KEGG" id="lji:ELX58_02980"/>
<reference evidence="10" key="1">
    <citation type="submission" date="2018-12" db="EMBL/GenBank/DDBJ databases">
        <title>A new species of lactobacillus.</title>
        <authorList>
            <person name="Jian Y."/>
            <person name="Xin L."/>
            <person name="Hong Z.J."/>
            <person name="Ming L.Z."/>
            <person name="Hong X.Z."/>
        </authorList>
    </citation>
    <scope>NUCLEOTIDE SEQUENCE [LARGE SCALE GENOMIC DNA]</scope>
    <source>
        <strain evidence="10">HSLZ-75</strain>
    </source>
</reference>
<keyword evidence="7 8" id="KW-0472">Membrane</keyword>
<dbReference type="Proteomes" id="UP000294321">
    <property type="component" value="Chromosome"/>
</dbReference>
<dbReference type="RefSeq" id="WP_133441682.1">
    <property type="nucleotide sequence ID" value="NZ_CP034726.1"/>
</dbReference>
<protein>
    <submittedName>
        <fullName evidence="9">Ribose uptake protein RbsU</fullName>
    </submittedName>
</protein>
<feature type="transmembrane region" description="Helical" evidence="8">
    <location>
        <begin position="155"/>
        <end position="174"/>
    </location>
</feature>